<protein>
    <recommendedName>
        <fullName evidence="7">Lipase-like C-terminal domain-containing protein</fullName>
    </recommendedName>
</protein>
<dbReference type="GO" id="GO:0006629">
    <property type="term" value="P:lipid metabolic process"/>
    <property type="evidence" value="ECO:0007669"/>
    <property type="project" value="UniProtKB-KW"/>
</dbReference>
<dbReference type="GO" id="GO:0016787">
    <property type="term" value="F:hydrolase activity"/>
    <property type="evidence" value="ECO:0007669"/>
    <property type="project" value="UniProtKB-KW"/>
</dbReference>
<dbReference type="SUPFAM" id="SSF53474">
    <property type="entry name" value="alpha/beta-Hydrolases"/>
    <property type="match status" value="1"/>
</dbReference>
<dbReference type="Pfam" id="PF24708">
    <property type="entry name" value="Lip_C"/>
    <property type="match status" value="1"/>
</dbReference>
<evidence type="ECO:0000256" key="6">
    <source>
        <dbReference type="SAM" id="SignalP"/>
    </source>
</evidence>
<dbReference type="AlphaFoldDB" id="A0AAV1UGE5"/>
<comment type="subcellular location">
    <subcellularLocation>
        <location evidence="1">Secreted</location>
    </subcellularLocation>
</comment>
<dbReference type="InterPro" id="IPR029058">
    <property type="entry name" value="AB_hydrolase_fold"/>
</dbReference>
<organism evidence="8 9">
    <name type="scientific">Peronospora matthiolae</name>
    <dbReference type="NCBI Taxonomy" id="2874970"/>
    <lineage>
        <taxon>Eukaryota</taxon>
        <taxon>Sar</taxon>
        <taxon>Stramenopiles</taxon>
        <taxon>Oomycota</taxon>
        <taxon>Peronosporomycetes</taxon>
        <taxon>Peronosporales</taxon>
        <taxon>Peronosporaceae</taxon>
        <taxon>Peronospora</taxon>
    </lineage>
</organism>
<evidence type="ECO:0000256" key="1">
    <source>
        <dbReference type="ARBA" id="ARBA00004613"/>
    </source>
</evidence>
<keyword evidence="5" id="KW-0443">Lipid metabolism</keyword>
<dbReference type="PANTHER" id="PTHR34043">
    <property type="entry name" value="ALPHA/BETA-HYDROLASES SUPERFAMILY PROTEIN"/>
    <property type="match status" value="1"/>
</dbReference>
<keyword evidence="2" id="KW-0964">Secreted</keyword>
<dbReference type="GO" id="GO:0005576">
    <property type="term" value="C:extracellular region"/>
    <property type="evidence" value="ECO:0007669"/>
    <property type="project" value="UniProtKB-SubCell"/>
</dbReference>
<keyword evidence="4" id="KW-0378">Hydrolase</keyword>
<comment type="caution">
    <text evidence="8">The sequence shown here is derived from an EMBL/GenBank/DDBJ whole genome shotgun (WGS) entry which is preliminary data.</text>
</comment>
<proteinExistence type="predicted"/>
<dbReference type="Gene3D" id="3.40.50.1820">
    <property type="entry name" value="alpha/beta hydrolase"/>
    <property type="match status" value="1"/>
</dbReference>
<keyword evidence="3 6" id="KW-0732">Signal</keyword>
<sequence>MSVRFFGATLVLFMTALSLDKTQATNSYPIVLVSGFSGWGRDELSGFRYWGGSQGDFQNELRARGYTVYTAAVGPLSSNWDRTCELYALIKGGQVDYGQNHSATHNHLRFGRNYTGLYTKWGTVSSDGSVNKVHLVGHSMGGQTARMLTQMLEHGTSGAPIEENPSSHPLFSGGKSWVHSITTISTPNQGTTLADGIAEIAESVTDLIAFAYSVFGSLGSSAELFYDVKLDHWNISCKQPGETLRMYFHRIFSSRIFDPGFRDVCLWSLSTSGAKEEATWVKTLSDVYYYSYTNVATFDTRDWFFRKISLPHLMSVLLILKPFAVFLGGRYAPDKLKLPTEWQPNDGLVNSISMASDGVGSVVAFTGSSQLGKWNVLPQIDRLDHLGILGNTIHTQVLDLYEGHAALLASLPATSSSRRLQDDSTEAVAKLDKAIQELSAATASVETKGDLEALCKSPKNANTRSYCETLLESVITRHLRGYKATDSE</sequence>
<dbReference type="Proteomes" id="UP001162060">
    <property type="component" value="Unassembled WGS sequence"/>
</dbReference>
<feature type="domain" description="Lipase-like C-terminal" evidence="7">
    <location>
        <begin position="26"/>
        <end position="392"/>
    </location>
</feature>
<evidence type="ECO:0000259" key="7">
    <source>
        <dbReference type="Pfam" id="PF24708"/>
    </source>
</evidence>
<feature type="signal peptide" evidence="6">
    <location>
        <begin position="1"/>
        <end position="24"/>
    </location>
</feature>
<reference evidence="8" key="1">
    <citation type="submission" date="2024-01" db="EMBL/GenBank/DDBJ databases">
        <authorList>
            <person name="Webb A."/>
        </authorList>
    </citation>
    <scope>NUCLEOTIDE SEQUENCE</scope>
    <source>
        <strain evidence="8">Pm1</strain>
    </source>
</reference>
<evidence type="ECO:0000313" key="9">
    <source>
        <dbReference type="Proteomes" id="UP001162060"/>
    </source>
</evidence>
<name>A0AAV1UGE5_9STRA</name>
<accession>A0AAV1UGE5</accession>
<evidence type="ECO:0000256" key="2">
    <source>
        <dbReference type="ARBA" id="ARBA00022525"/>
    </source>
</evidence>
<evidence type="ECO:0000256" key="5">
    <source>
        <dbReference type="ARBA" id="ARBA00023098"/>
    </source>
</evidence>
<evidence type="ECO:0000256" key="4">
    <source>
        <dbReference type="ARBA" id="ARBA00022801"/>
    </source>
</evidence>
<dbReference type="InterPro" id="IPR056304">
    <property type="entry name" value="Lip-like_C"/>
</dbReference>
<evidence type="ECO:0000256" key="3">
    <source>
        <dbReference type="ARBA" id="ARBA00022729"/>
    </source>
</evidence>
<dbReference type="PANTHER" id="PTHR34043:SF3">
    <property type="entry name" value="ALPHA_BETA-HYDROLASES SUPERFAMILY PROTEIN"/>
    <property type="match status" value="1"/>
</dbReference>
<feature type="chain" id="PRO_5043527824" description="Lipase-like C-terminal domain-containing protein" evidence="6">
    <location>
        <begin position="25"/>
        <end position="488"/>
    </location>
</feature>
<dbReference type="EMBL" id="CAKLBY020000193">
    <property type="protein sequence ID" value="CAK7933117.1"/>
    <property type="molecule type" value="Genomic_DNA"/>
</dbReference>
<evidence type="ECO:0000313" key="8">
    <source>
        <dbReference type="EMBL" id="CAK7933117.1"/>
    </source>
</evidence>
<gene>
    <name evidence="8" type="ORF">PM001_LOCUS18267</name>
</gene>